<protein>
    <submittedName>
        <fullName evidence="1">Uncharacterized protein</fullName>
    </submittedName>
</protein>
<reference evidence="1 2" key="1">
    <citation type="submission" date="2020-07" db="EMBL/GenBank/DDBJ databases">
        <title>Huge and variable diversity of episymbiotic CPR bacteria and DPANN archaea in groundwater ecosystems.</title>
        <authorList>
            <person name="He C.Y."/>
            <person name="Keren R."/>
            <person name="Whittaker M."/>
            <person name="Farag I.F."/>
            <person name="Doudna J."/>
            <person name="Cate J.H.D."/>
            <person name="Banfield J.F."/>
        </authorList>
    </citation>
    <scope>NUCLEOTIDE SEQUENCE [LARGE SCALE GENOMIC DNA]</scope>
    <source>
        <strain evidence="1">NC_groundwater_70_Ag_B-0.1um_54_66</strain>
    </source>
</reference>
<dbReference type="EMBL" id="CP066681">
    <property type="protein sequence ID" value="QQG35655.1"/>
    <property type="molecule type" value="Genomic_DNA"/>
</dbReference>
<gene>
    <name evidence="1" type="ORF">HYS17_09040</name>
</gene>
<proteinExistence type="predicted"/>
<accession>A0A7T5R175</accession>
<evidence type="ECO:0000313" key="2">
    <source>
        <dbReference type="Proteomes" id="UP000595362"/>
    </source>
</evidence>
<dbReference type="InterPro" id="IPR038498">
    <property type="entry name" value="OspF/SpvC_sf"/>
</dbReference>
<sequence>MRDYYTEMRNGGFAHEKGYAATLGRWIQYTGHGFDYEDDGGWKFKICIAHEDVPKAWNIVTNIILGNSYPQSATVVGPELLAQRKAQNSEHKVISIDTLSTVSPARYMVMMAHIEQELRAAGITPAPVPPGERAVSNSQYIAYGYDLQPNGTYNPEHEPKRNYNPLKHHDPYAAFKVEPLPSALNVKPDFLSLSTQDFPGKEFLRHEWMDANWGSGQIASRLPILGMEMSKVQKIMSELSQQGLSPRVRESKQLGGLVIAVEGEDAIKFRSINPRVPEFLKLQWQAAHVESGGDVVRIPVGDMSNEQLVRLVVDLRNSGFNPVPHDSKTLGKTVRLKGDDVRRLESLRSQLRQQP</sequence>
<organism evidence="1 2">
    <name type="scientific">Micavibrio aeruginosavorus</name>
    <dbReference type="NCBI Taxonomy" id="349221"/>
    <lineage>
        <taxon>Bacteria</taxon>
        <taxon>Pseudomonadati</taxon>
        <taxon>Bdellovibrionota</taxon>
        <taxon>Bdellovibrionia</taxon>
        <taxon>Bdellovibrionales</taxon>
        <taxon>Pseudobdellovibrionaceae</taxon>
        <taxon>Micavibrio</taxon>
    </lineage>
</organism>
<evidence type="ECO:0000313" key="1">
    <source>
        <dbReference type="EMBL" id="QQG35655.1"/>
    </source>
</evidence>
<name>A0A7T5R175_9BACT</name>
<dbReference type="Gene3D" id="3.30.2430.10">
    <property type="entry name" value="phosphothreonine lyase"/>
    <property type="match status" value="1"/>
</dbReference>
<dbReference type="Proteomes" id="UP000595362">
    <property type="component" value="Chromosome"/>
</dbReference>
<dbReference type="AlphaFoldDB" id="A0A7T5R175"/>